<dbReference type="EMBL" id="JABXBU010000030">
    <property type="protein sequence ID" value="KAF8785695.1"/>
    <property type="molecule type" value="Genomic_DNA"/>
</dbReference>
<comment type="caution">
    <text evidence="1">The sequence shown here is derived from an EMBL/GenBank/DDBJ whole genome shotgun (WGS) entry which is preliminary data.</text>
</comment>
<evidence type="ECO:0000313" key="2">
    <source>
        <dbReference type="Proteomes" id="UP000807504"/>
    </source>
</evidence>
<accession>A0A8T0F608</accession>
<evidence type="ECO:0000313" key="1">
    <source>
        <dbReference type="EMBL" id="KAF8785695.1"/>
    </source>
</evidence>
<name>A0A8T0F608_ARGBR</name>
<dbReference type="Proteomes" id="UP000807504">
    <property type="component" value="Unassembled WGS sequence"/>
</dbReference>
<gene>
    <name evidence="1" type="ORF">HNY73_011208</name>
</gene>
<keyword evidence="2" id="KW-1185">Reference proteome</keyword>
<reference evidence="1" key="2">
    <citation type="submission" date="2020-06" db="EMBL/GenBank/DDBJ databases">
        <authorList>
            <person name="Sheffer M."/>
        </authorList>
    </citation>
    <scope>NUCLEOTIDE SEQUENCE</scope>
</reference>
<sequence>MTGKAPLLSLRPTPVFTSSSDERKVNTLLVLQTQTPVFTSISMNRKPVGPAAIPLSLHIFRTGSTIVSCTPNLIFTSTSDEQKGTIVVLSHSLSLHRSFDN</sequence>
<proteinExistence type="predicted"/>
<dbReference type="AlphaFoldDB" id="A0A8T0F608"/>
<reference evidence="1" key="1">
    <citation type="journal article" date="2020" name="bioRxiv">
        <title>Chromosome-level reference genome of the European wasp spider Argiope bruennichi: a resource for studies on range expansion and evolutionary adaptation.</title>
        <authorList>
            <person name="Sheffer M.M."/>
            <person name="Hoppe A."/>
            <person name="Krehenwinkel H."/>
            <person name="Uhl G."/>
            <person name="Kuss A.W."/>
            <person name="Jensen L."/>
            <person name="Jensen C."/>
            <person name="Gillespie R.G."/>
            <person name="Hoff K.J."/>
            <person name="Prost S."/>
        </authorList>
    </citation>
    <scope>NUCLEOTIDE SEQUENCE</scope>
</reference>
<protein>
    <submittedName>
        <fullName evidence="1">Uncharacterized protein</fullName>
    </submittedName>
</protein>
<organism evidence="1 2">
    <name type="scientific">Argiope bruennichi</name>
    <name type="common">Wasp spider</name>
    <name type="synonym">Aranea bruennichi</name>
    <dbReference type="NCBI Taxonomy" id="94029"/>
    <lineage>
        <taxon>Eukaryota</taxon>
        <taxon>Metazoa</taxon>
        <taxon>Ecdysozoa</taxon>
        <taxon>Arthropoda</taxon>
        <taxon>Chelicerata</taxon>
        <taxon>Arachnida</taxon>
        <taxon>Araneae</taxon>
        <taxon>Araneomorphae</taxon>
        <taxon>Entelegynae</taxon>
        <taxon>Araneoidea</taxon>
        <taxon>Araneidae</taxon>
        <taxon>Argiope</taxon>
    </lineage>
</organism>